<keyword evidence="3" id="KW-1185">Reference proteome</keyword>
<keyword evidence="1" id="KW-0732">Signal</keyword>
<dbReference type="Proteomes" id="UP001476247">
    <property type="component" value="Unassembled WGS sequence"/>
</dbReference>
<sequence>MNSFILLLLLSSLISIALGQFDLPYGFDVALQDRPRTFVCYRKDRACVYQGYEHSECMPLGGTLAGCENLNAMYKCRSCVSEYSLYRDAVFGASQRWCVGKDGMIDTLADPLAKVNICTE</sequence>
<evidence type="ECO:0000313" key="2">
    <source>
        <dbReference type="EMBL" id="GAA5806432.1"/>
    </source>
</evidence>
<proteinExistence type="predicted"/>
<feature type="chain" id="PRO_5045433372" description="Secreted protein" evidence="1">
    <location>
        <begin position="20"/>
        <end position="120"/>
    </location>
</feature>
<dbReference type="EMBL" id="BAABUJ010000065">
    <property type="protein sequence ID" value="GAA5806432.1"/>
    <property type="molecule type" value="Genomic_DNA"/>
</dbReference>
<feature type="signal peptide" evidence="1">
    <location>
        <begin position="1"/>
        <end position="19"/>
    </location>
</feature>
<reference evidence="2 3" key="1">
    <citation type="submission" date="2024-04" db="EMBL/GenBank/DDBJ databases">
        <title>genome sequences of Mucor flavus KT1a and Helicostylum pulchrum KT1b strains isolation_sourced from the surface of a dry-aged beef.</title>
        <authorList>
            <person name="Toyotome T."/>
            <person name="Hosono M."/>
            <person name="Torimaru M."/>
            <person name="Fukuda K."/>
            <person name="Mikami N."/>
        </authorList>
    </citation>
    <scope>NUCLEOTIDE SEQUENCE [LARGE SCALE GENOMIC DNA]</scope>
    <source>
        <strain evidence="2 3">KT1b</strain>
    </source>
</reference>
<protein>
    <recommendedName>
        <fullName evidence="4">Secreted protein</fullName>
    </recommendedName>
</protein>
<evidence type="ECO:0000256" key="1">
    <source>
        <dbReference type="SAM" id="SignalP"/>
    </source>
</evidence>
<gene>
    <name evidence="2" type="ORF">HPULCUR_011966</name>
</gene>
<evidence type="ECO:0008006" key="4">
    <source>
        <dbReference type="Google" id="ProtNLM"/>
    </source>
</evidence>
<accession>A0ABP9YHK8</accession>
<comment type="caution">
    <text evidence="2">The sequence shown here is derived from an EMBL/GenBank/DDBJ whole genome shotgun (WGS) entry which is preliminary data.</text>
</comment>
<evidence type="ECO:0000313" key="3">
    <source>
        <dbReference type="Proteomes" id="UP001476247"/>
    </source>
</evidence>
<organism evidence="2 3">
    <name type="scientific">Helicostylum pulchrum</name>
    <dbReference type="NCBI Taxonomy" id="562976"/>
    <lineage>
        <taxon>Eukaryota</taxon>
        <taxon>Fungi</taxon>
        <taxon>Fungi incertae sedis</taxon>
        <taxon>Mucoromycota</taxon>
        <taxon>Mucoromycotina</taxon>
        <taxon>Mucoromycetes</taxon>
        <taxon>Mucorales</taxon>
        <taxon>Mucorineae</taxon>
        <taxon>Mucoraceae</taxon>
        <taxon>Helicostylum</taxon>
    </lineage>
</organism>
<name>A0ABP9YHK8_9FUNG</name>